<dbReference type="Proteomes" id="UP000006375">
    <property type="component" value="Chromosome"/>
</dbReference>
<name>Q5FTG6_GLUOX</name>
<organism evidence="1 2">
    <name type="scientific">Gluconobacter oxydans (strain 621H)</name>
    <name type="common">Gluconobacter suboxydans</name>
    <dbReference type="NCBI Taxonomy" id="290633"/>
    <lineage>
        <taxon>Bacteria</taxon>
        <taxon>Pseudomonadati</taxon>
        <taxon>Pseudomonadota</taxon>
        <taxon>Alphaproteobacteria</taxon>
        <taxon>Acetobacterales</taxon>
        <taxon>Acetobacteraceae</taxon>
        <taxon>Gluconobacter</taxon>
    </lineage>
</organism>
<dbReference type="KEGG" id="gox:GOX0552"/>
<evidence type="ECO:0000313" key="1">
    <source>
        <dbReference type="EMBL" id="AAW60330.1"/>
    </source>
</evidence>
<protein>
    <submittedName>
        <fullName evidence="1">Uncharacterized protein</fullName>
    </submittedName>
</protein>
<dbReference type="EMBL" id="CP000009">
    <property type="protein sequence ID" value="AAW60330.1"/>
    <property type="molecule type" value="Genomic_DNA"/>
</dbReference>
<dbReference type="HOGENOM" id="CLU_2409128_0_0_5"/>
<sequence length="92" mass="10550">MSKDVLNMCMNSGAIAFKKIFRSALTRRRPQESAGNTQYSRLDFGQSHGIVKLFPVRGTVFPERTNRNSGKLNAKSLNIFLNKFRFNIIFYS</sequence>
<proteinExistence type="predicted"/>
<gene>
    <name evidence="1" type="ordered locus">GOX0552</name>
</gene>
<dbReference type="STRING" id="290633.GOX0552"/>
<accession>Q5FTG6</accession>
<reference evidence="1 2" key="1">
    <citation type="journal article" date="2005" name="Nat. Biotechnol.">
        <title>Complete genome sequence of the acetic acid bacterium Gluconobacter oxydans.</title>
        <authorList>
            <person name="Prust C."/>
            <person name="Hoffmeister M."/>
            <person name="Liesegang H."/>
            <person name="Wiezer A."/>
            <person name="Fricke W.F."/>
            <person name="Ehrenreich A."/>
            <person name="Gottschalk G."/>
            <person name="Deppenmeier U."/>
        </authorList>
    </citation>
    <scope>NUCLEOTIDE SEQUENCE [LARGE SCALE GENOMIC DNA]</scope>
    <source>
        <strain evidence="1 2">621H</strain>
    </source>
</reference>
<keyword evidence="2" id="KW-1185">Reference proteome</keyword>
<dbReference type="AlphaFoldDB" id="Q5FTG6"/>
<evidence type="ECO:0000313" key="2">
    <source>
        <dbReference type="Proteomes" id="UP000006375"/>
    </source>
</evidence>